<gene>
    <name evidence="2" type="ORF">IF1G_02749</name>
</gene>
<comment type="caution">
    <text evidence="2">The sequence shown here is derived from an EMBL/GenBank/DDBJ whole genome shotgun (WGS) entry which is preliminary data.</text>
</comment>
<evidence type="ECO:0000313" key="3">
    <source>
        <dbReference type="Proteomes" id="UP000315783"/>
    </source>
</evidence>
<feature type="compositionally biased region" description="Basic and acidic residues" evidence="1">
    <location>
        <begin position="34"/>
        <end position="64"/>
    </location>
</feature>
<dbReference type="AlphaFoldDB" id="A0A545VAN5"/>
<evidence type="ECO:0000256" key="1">
    <source>
        <dbReference type="SAM" id="MobiDB-lite"/>
    </source>
</evidence>
<dbReference type="EMBL" id="SPUK01000003">
    <property type="protein sequence ID" value="TQV98669.1"/>
    <property type="molecule type" value="Genomic_DNA"/>
</dbReference>
<dbReference type="Proteomes" id="UP000315783">
    <property type="component" value="Unassembled WGS sequence"/>
</dbReference>
<name>A0A545VAN5_9HYPO</name>
<organism evidence="2 3">
    <name type="scientific">Cordyceps javanica</name>
    <dbReference type="NCBI Taxonomy" id="43265"/>
    <lineage>
        <taxon>Eukaryota</taxon>
        <taxon>Fungi</taxon>
        <taxon>Dikarya</taxon>
        <taxon>Ascomycota</taxon>
        <taxon>Pezizomycotina</taxon>
        <taxon>Sordariomycetes</taxon>
        <taxon>Hypocreomycetidae</taxon>
        <taxon>Hypocreales</taxon>
        <taxon>Cordycipitaceae</taxon>
        <taxon>Cordyceps</taxon>
    </lineage>
</organism>
<accession>A0A545VAN5</accession>
<feature type="region of interest" description="Disordered" evidence="1">
    <location>
        <begin position="1"/>
        <end position="78"/>
    </location>
</feature>
<keyword evidence="3" id="KW-1185">Reference proteome</keyword>
<sequence length="96" mass="10708">MMEKIKKQNMMSFSNFKRDGRGAGKRTAPNQRPHCTEHSTIKDSTTRLEPARCSDKSLAGRESARGSQARPVSGYEGARGKIQLKRKVEITAKMAK</sequence>
<proteinExistence type="predicted"/>
<evidence type="ECO:0000313" key="2">
    <source>
        <dbReference type="EMBL" id="TQV98669.1"/>
    </source>
</evidence>
<protein>
    <submittedName>
        <fullName evidence="2">Uncharacterized protein</fullName>
    </submittedName>
</protein>
<reference evidence="2 3" key="1">
    <citation type="journal article" date="2019" name="Appl. Microbiol. Biotechnol.">
        <title>Genome sequence of Isaria javanica and comparative genome analysis insights into family S53 peptidase evolution in fungal entomopathogens.</title>
        <authorList>
            <person name="Lin R."/>
            <person name="Zhang X."/>
            <person name="Xin B."/>
            <person name="Zou M."/>
            <person name="Gao Y."/>
            <person name="Qin F."/>
            <person name="Hu Q."/>
            <person name="Xie B."/>
            <person name="Cheng X."/>
        </authorList>
    </citation>
    <scope>NUCLEOTIDE SEQUENCE [LARGE SCALE GENOMIC DNA]</scope>
    <source>
        <strain evidence="2 3">IJ1G</strain>
    </source>
</reference>